<gene>
    <name evidence="2" type="ORF">KHQ06_23450</name>
</gene>
<name>A0ABX8CME0_9NOCA</name>
<feature type="region of interest" description="Disordered" evidence="1">
    <location>
        <begin position="1"/>
        <end position="21"/>
    </location>
</feature>
<evidence type="ECO:0000313" key="3">
    <source>
        <dbReference type="Proteomes" id="UP000683310"/>
    </source>
</evidence>
<dbReference type="EMBL" id="CP074371">
    <property type="protein sequence ID" value="QVI19360.1"/>
    <property type="molecule type" value="Genomic_DNA"/>
</dbReference>
<dbReference type="RefSeq" id="WP_213555393.1">
    <property type="nucleotide sequence ID" value="NZ_JBHZDI010000027.1"/>
</dbReference>
<evidence type="ECO:0000313" key="2">
    <source>
        <dbReference type="EMBL" id="QVI19360.1"/>
    </source>
</evidence>
<evidence type="ECO:0000256" key="1">
    <source>
        <dbReference type="SAM" id="MobiDB-lite"/>
    </source>
</evidence>
<accession>A0ABX8CME0</accession>
<protein>
    <submittedName>
        <fullName evidence="2">Uncharacterized protein</fullName>
    </submittedName>
</protein>
<feature type="compositionally biased region" description="Polar residues" evidence="1">
    <location>
        <begin position="1"/>
        <end position="14"/>
    </location>
</feature>
<proteinExistence type="predicted"/>
<dbReference type="Proteomes" id="UP000683310">
    <property type="component" value="Chromosome"/>
</dbReference>
<keyword evidence="3" id="KW-1185">Reference proteome</keyword>
<sequence length="96" mass="10824">MIYPSASSITSSVTGECAERLPRRPEPAWRLSWRRAPLLTREQALLAMELTEILRTAPIPADPAWQRARDIGGELGIDLDDASDTLRARRRERGEL</sequence>
<reference evidence="2 3" key="1">
    <citation type="submission" date="2021-04" db="EMBL/GenBank/DDBJ databases">
        <title>Nocardia tengchongensis.</title>
        <authorList>
            <person name="Zhuang k."/>
            <person name="Ran Y."/>
            <person name="Li W."/>
        </authorList>
    </citation>
    <scope>NUCLEOTIDE SEQUENCE [LARGE SCALE GENOMIC DNA]</scope>
    <source>
        <strain evidence="2 3">CFH S0057</strain>
    </source>
</reference>
<organism evidence="2 3">
    <name type="scientific">Nocardia tengchongensis</name>
    <dbReference type="NCBI Taxonomy" id="2055889"/>
    <lineage>
        <taxon>Bacteria</taxon>
        <taxon>Bacillati</taxon>
        <taxon>Actinomycetota</taxon>
        <taxon>Actinomycetes</taxon>
        <taxon>Mycobacteriales</taxon>
        <taxon>Nocardiaceae</taxon>
        <taxon>Nocardia</taxon>
    </lineage>
</organism>